<feature type="domain" description="YchJ-like middle NTF2-like" evidence="3">
    <location>
        <begin position="34"/>
        <end position="129"/>
    </location>
</feature>
<comment type="caution">
    <text evidence="4">The sequence shown here is derived from an EMBL/GenBank/DDBJ whole genome shotgun (WGS) entry which is preliminary data.</text>
</comment>
<reference evidence="4" key="1">
    <citation type="submission" date="2022-01" db="EMBL/GenBank/DDBJ databases">
        <title>Antribacter sp. nov., isolated from Guizhou of China.</title>
        <authorList>
            <person name="Chengliang C."/>
            <person name="Ya Z."/>
        </authorList>
    </citation>
    <scope>NUCLEOTIDE SEQUENCE</scope>
    <source>
        <strain evidence="4">KLBMP 9083</strain>
    </source>
</reference>
<evidence type="ECO:0000256" key="2">
    <source>
        <dbReference type="HAMAP-Rule" id="MF_00612"/>
    </source>
</evidence>
<dbReference type="PANTHER" id="PTHR33747:SF1">
    <property type="entry name" value="ADENYLATE CYCLASE-ASSOCIATED CAP C-TERMINAL DOMAIN-CONTAINING PROTEIN"/>
    <property type="match status" value="1"/>
</dbReference>
<name>A0AA41QG24_9MICO</name>
<dbReference type="InterPro" id="IPR032710">
    <property type="entry name" value="NTF2-like_dom_sf"/>
</dbReference>
<dbReference type="PANTHER" id="PTHR33747">
    <property type="entry name" value="UPF0225 PROTEIN SCO1677"/>
    <property type="match status" value="1"/>
</dbReference>
<dbReference type="RefSeq" id="WP_236089244.1">
    <property type="nucleotide sequence ID" value="NZ_JAKGSG010000029.1"/>
</dbReference>
<dbReference type="Pfam" id="PF17775">
    <property type="entry name" value="YchJ_M-like"/>
    <property type="match status" value="1"/>
</dbReference>
<evidence type="ECO:0000259" key="3">
    <source>
        <dbReference type="Pfam" id="PF17775"/>
    </source>
</evidence>
<dbReference type="InterPro" id="IPR048469">
    <property type="entry name" value="YchJ-like_M"/>
</dbReference>
<dbReference type="Proteomes" id="UP001165405">
    <property type="component" value="Unassembled WGS sequence"/>
</dbReference>
<evidence type="ECO:0000313" key="5">
    <source>
        <dbReference type="Proteomes" id="UP001165405"/>
    </source>
</evidence>
<keyword evidence="5" id="KW-1185">Reference proteome</keyword>
<evidence type="ECO:0000256" key="1">
    <source>
        <dbReference type="ARBA" id="ARBA00010839"/>
    </source>
</evidence>
<dbReference type="InterPro" id="IPR004027">
    <property type="entry name" value="SEC_C_motif"/>
</dbReference>
<gene>
    <name evidence="4" type="ORF">L1785_10695</name>
</gene>
<dbReference type="Gene3D" id="3.10.450.50">
    <property type="match status" value="1"/>
</dbReference>
<sequence length="133" mass="14568">MLDSDRCPCLSGDTYGDCCGRYHHGLGGGVTAPTAEALMRSRYSAFAVGDRGYLLATWAPATRPTSLDLDDDTEWRGLEILRTEAGGPFDSAGVVEFVARYRDPGTRRGALHETSRFIRDQGRWFYVGGDVEA</sequence>
<proteinExistence type="inferred from homology"/>
<dbReference type="EMBL" id="JAKGSG010000029">
    <property type="protein sequence ID" value="MCF4121449.1"/>
    <property type="molecule type" value="Genomic_DNA"/>
</dbReference>
<organism evidence="4 5">
    <name type="scientific">Antribacter soli</name>
    <dbReference type="NCBI Taxonomy" id="2910976"/>
    <lineage>
        <taxon>Bacteria</taxon>
        <taxon>Bacillati</taxon>
        <taxon>Actinomycetota</taxon>
        <taxon>Actinomycetes</taxon>
        <taxon>Micrococcales</taxon>
        <taxon>Promicromonosporaceae</taxon>
        <taxon>Antribacter</taxon>
    </lineage>
</organism>
<dbReference type="HAMAP" id="MF_00612">
    <property type="entry name" value="UPF0225"/>
    <property type="match status" value="1"/>
</dbReference>
<dbReference type="AlphaFoldDB" id="A0AA41QG24"/>
<dbReference type="InterPro" id="IPR023006">
    <property type="entry name" value="YchJ-like"/>
</dbReference>
<dbReference type="Pfam" id="PF02810">
    <property type="entry name" value="SEC-C"/>
    <property type="match status" value="1"/>
</dbReference>
<protein>
    <recommendedName>
        <fullName evidence="2">UPF0225 protein L1785_10695</fullName>
    </recommendedName>
</protein>
<comment type="similarity">
    <text evidence="1 2">Belongs to the UPF0225 family.</text>
</comment>
<accession>A0AA41QG24</accession>
<evidence type="ECO:0000313" key="4">
    <source>
        <dbReference type="EMBL" id="MCF4121449.1"/>
    </source>
</evidence>
<dbReference type="SUPFAM" id="SSF54427">
    <property type="entry name" value="NTF2-like"/>
    <property type="match status" value="1"/>
</dbReference>